<feature type="repeat" description="ANK" evidence="3">
    <location>
        <begin position="985"/>
        <end position="1017"/>
    </location>
</feature>
<keyword evidence="4 6" id="KW-0812">Transmembrane</keyword>
<evidence type="ECO:0000256" key="3">
    <source>
        <dbReference type="PROSITE-ProRule" id="PRU00023"/>
    </source>
</evidence>
<accession>A0A4Z0YPL5</accession>
<feature type="region of interest" description="Disordered" evidence="5">
    <location>
        <begin position="1909"/>
        <end position="1942"/>
    </location>
</feature>
<keyword evidence="6" id="KW-0472">Membrane</keyword>
<feature type="transmembrane region" description="Helical" evidence="6">
    <location>
        <begin position="2087"/>
        <end position="2108"/>
    </location>
</feature>
<keyword evidence="2 3" id="KW-0040">ANK repeat</keyword>
<feature type="domain" description="Membrane insertase YidC/Oxa/ALB C-terminal" evidence="7">
    <location>
        <begin position="2087"/>
        <end position="2282"/>
    </location>
</feature>
<dbReference type="Pfam" id="PF02096">
    <property type="entry name" value="60KD_IMP"/>
    <property type="match status" value="1"/>
</dbReference>
<feature type="compositionally biased region" description="Pro residues" evidence="5">
    <location>
        <begin position="2003"/>
        <end position="2019"/>
    </location>
</feature>
<evidence type="ECO:0000313" key="9">
    <source>
        <dbReference type="Proteomes" id="UP000297716"/>
    </source>
</evidence>
<dbReference type="SUPFAM" id="SSF49899">
    <property type="entry name" value="Concanavalin A-like lectins/glucanases"/>
    <property type="match status" value="1"/>
</dbReference>
<feature type="repeat" description="ANK" evidence="3">
    <location>
        <begin position="1254"/>
        <end position="1286"/>
    </location>
</feature>
<dbReference type="InterPro" id="IPR002110">
    <property type="entry name" value="Ankyrin_rpt"/>
</dbReference>
<feature type="repeat" description="ANK" evidence="3">
    <location>
        <begin position="755"/>
        <end position="780"/>
    </location>
</feature>
<dbReference type="GO" id="GO:0005737">
    <property type="term" value="C:cytoplasm"/>
    <property type="evidence" value="ECO:0007669"/>
    <property type="project" value="TreeGrafter"/>
</dbReference>
<feature type="repeat" description="ANK" evidence="3">
    <location>
        <begin position="1417"/>
        <end position="1453"/>
    </location>
</feature>
<keyword evidence="9" id="KW-1185">Reference proteome</keyword>
<feature type="transmembrane region" description="Helical" evidence="6">
    <location>
        <begin position="2164"/>
        <end position="2187"/>
    </location>
</feature>
<dbReference type="InterPro" id="IPR043136">
    <property type="entry name" value="B30.2/SPRY_sf"/>
</dbReference>
<feature type="transmembrane region" description="Helical" evidence="6">
    <location>
        <begin position="2207"/>
        <end position="2226"/>
    </location>
</feature>
<dbReference type="InterPro" id="IPR013320">
    <property type="entry name" value="ConA-like_dom_sf"/>
</dbReference>
<evidence type="ECO:0000259" key="7">
    <source>
        <dbReference type="Pfam" id="PF02096"/>
    </source>
</evidence>
<dbReference type="PROSITE" id="PS50088">
    <property type="entry name" value="ANK_REPEAT"/>
    <property type="match status" value="12"/>
</dbReference>
<gene>
    <name evidence="8" type="ORF">E0Z10_g2525</name>
</gene>
<feature type="region of interest" description="Disordered" evidence="5">
    <location>
        <begin position="2336"/>
        <end position="2382"/>
    </location>
</feature>
<feature type="repeat" description="ANK" evidence="3">
    <location>
        <begin position="1051"/>
        <end position="1083"/>
    </location>
</feature>
<name>A0A4Z0YPL5_9PEZI</name>
<evidence type="ECO:0000256" key="1">
    <source>
        <dbReference type="ARBA" id="ARBA00022737"/>
    </source>
</evidence>
<dbReference type="Gene3D" id="1.25.40.20">
    <property type="entry name" value="Ankyrin repeat-containing domain"/>
    <property type="match status" value="5"/>
</dbReference>
<protein>
    <recommendedName>
        <fullName evidence="7">Membrane insertase YidC/Oxa/ALB C-terminal domain-containing protein</fullName>
    </recommendedName>
</protein>
<dbReference type="Gene3D" id="2.60.120.920">
    <property type="match status" value="1"/>
</dbReference>
<feature type="transmembrane region" description="Helical" evidence="6">
    <location>
        <begin position="2247"/>
        <end position="2270"/>
    </location>
</feature>
<keyword evidence="1" id="KW-0677">Repeat</keyword>
<dbReference type="EMBL" id="SKBN01000031">
    <property type="protein sequence ID" value="TGJ86249.1"/>
    <property type="molecule type" value="Genomic_DNA"/>
</dbReference>
<dbReference type="GO" id="GO:0016020">
    <property type="term" value="C:membrane"/>
    <property type="evidence" value="ECO:0007669"/>
    <property type="project" value="UniProtKB-SubCell"/>
</dbReference>
<dbReference type="PANTHER" id="PTHR24198">
    <property type="entry name" value="ANKYRIN REPEAT AND PROTEIN KINASE DOMAIN-CONTAINING PROTEIN"/>
    <property type="match status" value="1"/>
</dbReference>
<dbReference type="InterPro" id="IPR044736">
    <property type="entry name" value="Gid1/RanBPM/SPLA_SPRY"/>
</dbReference>
<dbReference type="CDD" id="cd20069">
    <property type="entry name" value="5TM_Oxa1-like"/>
    <property type="match status" value="1"/>
</dbReference>
<feature type="repeat" description="ANK" evidence="3">
    <location>
        <begin position="1287"/>
        <end position="1319"/>
    </location>
</feature>
<organism evidence="8 9">
    <name type="scientific">Xylaria hypoxylon</name>
    <dbReference type="NCBI Taxonomy" id="37992"/>
    <lineage>
        <taxon>Eukaryota</taxon>
        <taxon>Fungi</taxon>
        <taxon>Dikarya</taxon>
        <taxon>Ascomycota</taxon>
        <taxon>Pezizomycotina</taxon>
        <taxon>Sordariomycetes</taxon>
        <taxon>Xylariomycetidae</taxon>
        <taxon>Xylariales</taxon>
        <taxon>Xylariaceae</taxon>
        <taxon>Xylaria</taxon>
    </lineage>
</organism>
<dbReference type="Pfam" id="PF00023">
    <property type="entry name" value="Ank"/>
    <property type="match status" value="1"/>
</dbReference>
<feature type="region of interest" description="Disordered" evidence="5">
    <location>
        <begin position="1975"/>
        <end position="2030"/>
    </location>
</feature>
<dbReference type="CDD" id="cd12885">
    <property type="entry name" value="SPRY_RanBP_like"/>
    <property type="match status" value="1"/>
</dbReference>
<dbReference type="PANTHER" id="PTHR24198:SF165">
    <property type="entry name" value="ANKYRIN REPEAT-CONTAINING PROTEIN-RELATED"/>
    <property type="match status" value="1"/>
</dbReference>
<keyword evidence="6" id="KW-1133">Transmembrane helix</keyword>
<dbReference type="STRING" id="37992.A0A4Z0YPL5"/>
<feature type="compositionally biased region" description="Low complexity" evidence="5">
    <location>
        <begin position="1979"/>
        <end position="1996"/>
    </location>
</feature>
<comment type="subcellular location">
    <subcellularLocation>
        <location evidence="4">Membrane</location>
        <topology evidence="4">Multi-pass membrane protein</topology>
    </subcellularLocation>
</comment>
<evidence type="ECO:0000313" key="8">
    <source>
        <dbReference type="EMBL" id="TGJ86249.1"/>
    </source>
</evidence>
<dbReference type="InterPro" id="IPR028055">
    <property type="entry name" value="YidC/Oxa/ALB_C"/>
</dbReference>
<dbReference type="OrthoDB" id="4699705at2759"/>
<feature type="repeat" description="ANK" evidence="3">
    <location>
        <begin position="890"/>
        <end position="922"/>
    </location>
</feature>
<feature type="repeat" description="ANK" evidence="3">
    <location>
        <begin position="1493"/>
        <end position="1525"/>
    </location>
</feature>
<dbReference type="Pfam" id="PF12796">
    <property type="entry name" value="Ank_2"/>
    <property type="match status" value="7"/>
</dbReference>
<feature type="repeat" description="ANK" evidence="3">
    <location>
        <begin position="1219"/>
        <end position="1251"/>
    </location>
</feature>
<dbReference type="SUPFAM" id="SSF48403">
    <property type="entry name" value="Ankyrin repeat"/>
    <property type="match status" value="4"/>
</dbReference>
<dbReference type="InterPro" id="IPR036770">
    <property type="entry name" value="Ankyrin_rpt-contain_sf"/>
</dbReference>
<reference evidence="8 9" key="1">
    <citation type="submission" date="2019-03" db="EMBL/GenBank/DDBJ databases">
        <title>Draft genome sequence of Xylaria hypoxylon DSM 108379, a ubiquitous saprotrophic-parasitic fungi on hardwood.</title>
        <authorList>
            <person name="Buettner E."/>
            <person name="Leonhardt S."/>
            <person name="Gebauer A.M."/>
            <person name="Liers C."/>
            <person name="Hofrichter M."/>
            <person name="Kellner H."/>
        </authorList>
    </citation>
    <scope>NUCLEOTIDE SEQUENCE [LARGE SCALE GENOMIC DNA]</scope>
    <source>
        <strain evidence="8 9">DSM 108379</strain>
    </source>
</reference>
<evidence type="ECO:0000256" key="5">
    <source>
        <dbReference type="SAM" id="MobiDB-lite"/>
    </source>
</evidence>
<dbReference type="Proteomes" id="UP000297716">
    <property type="component" value="Unassembled WGS sequence"/>
</dbReference>
<evidence type="ECO:0000256" key="6">
    <source>
        <dbReference type="SAM" id="Phobius"/>
    </source>
</evidence>
<comment type="caution">
    <text evidence="8">The sequence shown here is derived from an EMBL/GenBank/DDBJ whole genome shotgun (WGS) entry which is preliminary data.</text>
</comment>
<feature type="repeat" description="ANK" evidence="3">
    <location>
        <begin position="1018"/>
        <end position="1046"/>
    </location>
</feature>
<dbReference type="PROSITE" id="PS50297">
    <property type="entry name" value="ANK_REP_REGION"/>
    <property type="match status" value="12"/>
</dbReference>
<comment type="similarity">
    <text evidence="4">Belongs to the OXA1/ALB3/YidC family.</text>
</comment>
<evidence type="ECO:0000256" key="2">
    <source>
        <dbReference type="ARBA" id="ARBA00023043"/>
    </source>
</evidence>
<feature type="repeat" description="ANK" evidence="3">
    <location>
        <begin position="789"/>
        <end position="821"/>
    </location>
</feature>
<feature type="repeat" description="ANK" evidence="3">
    <location>
        <begin position="1384"/>
        <end position="1416"/>
    </location>
</feature>
<dbReference type="SMART" id="SM00248">
    <property type="entry name" value="ANK"/>
    <property type="match status" value="24"/>
</dbReference>
<sequence>MIANTQSEYYDIALRTHKLVFVATPHHEVNLATWEDILDDMIISSRTEIKGRKSAILADLATSVNEVSGYFKGALNYRVTDLPDHVEPGTRNTLEADVWDTEQLDAGVFYSDLLDFIQHLSPSSQLMHHSAAWQVVNEDLALDIYARYITSRQPLEQRYIQVIGPSGHDKDTVVKFIVQNLLRSTKNAFLLAVFLEPFQQASLDLLTLLRSFIHQIISQRPMLFSQIRLLYLQYNKPNVIMSMDILWTLFTILLRASQDWKIVIAVTNLQAGSKTIQSSLKQFEALFESLNSDYLLVSSSPTDFLDYNPKDSVLVVDLGLDGAYRNSSIQSIVREVLLAQPGLQRLTSPERYTNPKVPEIISIAHAKRYAALLSRGFLLSTVKAVDDTLRNCPRTEDAILQHCIEALDDRLLPWCNTMMSWVHKAARPLRTGELAVAVALTSELAEVAELIPHISKRLEADIIQHLDLVLRVDQDLVHFHAANTRKYLDEKKSIPQKLNNLKLLTHGQIVCLCLRYITAVMSQVSKSNHNAQMEWRGKLMGRHEQQAELEFLGYAVQHWPTHYRAHIQLDPDPRAQGIKHQSSSNSVRASDAEGNVHYQVLTFLSEDSVRNCWYQLFRKQRVLASNYIDSIRAVDIATELGLLSVVNTFLSTKPSEPTNDTQLDLGNLLCIAVRHDHPELVKTFIERGIKSNAAFLEAASCGRVDYLEQLFSDGLLQNDYEYLLESAIHQAARAGSLASVKFCDRSTVDWGWKEEGSSVLHAAAVGGNVEILEYIIKRRALDLDSKDGTGRSPLMIAAQLNQILFVEALCRLGADTTVADNKGKTALHLAITKNPDIANLLLQHKASPIRPDNRKQTPLHYACALGDTGIVMQLVKALEVGESVDVRNDDEKTPLCIAAACGNRTLVSFLLDRGASALSEGDDSQKPITIAAALGRLDVFEELYSRSALSSLTRETLFMQSVLKGQLLIVRFLLKDVSSVDFHVEGESPLGVAAHNGYTEIVRLLLQKGAGPNFLDKDGRAPLYRAVERGHADVAGLLLKFRSDPDPLFGERWTPLLVAASRGMSEVVEVLLAGKSDVNARNIVKNTALHLAVANPEVIERLLHRGPVLGPLNYAGKTPLHLAVKGLQIRTIEVLIRKDSGLVHIAGDDELTPLHESIKGNSRDARIFELLCLEGGLEFDHLCYRENPPIFHALEHSNLAVVRFLLAKRPDLAAARSLDGISTLHVAVKTGQAEIVDELFKASHDVDVNGLAKYGETPLHYALHLPNDALVTKVLEHHAEVNAIDEKGNTPLYNAAWMGRIDTVKCLLNANADPNIRTKRSWAPLHAGADSAPILEELLSCRAEIDYVDNSGWSALMVAVSWRKPICMQVLLQRKANVEIVDSDGMTALHLAVQGNDPVLSQLLLEAGANPGVVNNSGETPLHRAVTSGSYEFGVTKAKQLLEHSATVNARDKLGNTPLHHAAAVDSDLGLVIKTIIEVYKQKGLSIDEKNDDQQTPLHCALVIGSYDVARLLIDHGAEFTAQDKPSCLEKAAMGPQSKRKIEYLFKLSQWTLEDKVGAFLAALKLNRDTARVIAEDDKRIFQVDNDTFTVLTRCLNDGQYDEATEFLRLGANPFRHRPGQISAFQHACTIKKSSSFLAACLEKLDVNYPDQQGLFQALRLNIEEGLDLPGNIDRWNEKFTERAIADQDGWTIHHFTLQSFRHVSKDDLPAKYESSTVEQGPTRLIVPDWWKLSEELRQNGTLLSLKDKKIHYHGSTDIAVSVRGDHSFPPRGSDDIRYYFEAEILPCDETMEERGEESGEESPIVGIGLCGEFVDISHGFPGWPNMAPSTGYHGDDGLMFDSELDMYAEVPTRRMFAVGDTAGCGIDWDQGCIYYTLNGECVGRMRTSMIRRKCYPIPARTLSTTLSTRPFSQAQSQAQSQSSVFSRRGLSRSSSTSQYGQITPSLSTLGYGASVGTASSVFAQRSGAARNLSLWPFQSKPQTPPITQTTETTDTFSEWSAAPPPVAQPPVPEPPTLSTPPEATSYTSDLSQLPEDLLREFDPHSFLDIPERLGYLKELGLEYGPGPTSVCQWLLEFVHVYTGMPWWGTIATVALLFRAALFYPTLIGSKHQAKLQKLQANPAFVKAKDEFTLAAYRTKDQATSLAARSEMARLTRETGASPVLPFIGLVMIPFSFGMFRVIRGMAGIPVPGMDVGGLAWFSDLTVHDPFFILPSVSVVLGIFMFKQTQRTNMNPNPMQESMMKGMTYVLPPLMFLGTAWLPAGLQWFFTVISLGSIAQTRATLSPAVRRWAGLLPLPNRDAAAKTPLGVIQYQSPSSIRNSLQDGMTAATKTLKEATGATDDKARWKKAQEYEDQRAEEERQRTFRRMEEVRRRRAERHQ</sequence>
<feature type="compositionally biased region" description="Basic and acidic residues" evidence="5">
    <location>
        <begin position="2342"/>
        <end position="2374"/>
    </location>
</feature>
<proteinExistence type="inferred from homology"/>
<evidence type="ECO:0000256" key="4">
    <source>
        <dbReference type="RuleBase" id="RU003945"/>
    </source>
</evidence>
<feature type="compositionally biased region" description="Low complexity" evidence="5">
    <location>
        <begin position="1913"/>
        <end position="1938"/>
    </location>
</feature>